<comment type="catalytic activity">
    <reaction evidence="14">
        <text>a di-trans,poly-cis-dolichyl beta-D-mannosyl phosphate + L-threonyl-[protein] = 3-O-(alpha-D-mannosyl)-L-threonyl-[protein] + a di-trans,poly-cis-dolichyl phosphate + H(+)</text>
        <dbReference type="Rhea" id="RHEA:53396"/>
        <dbReference type="Rhea" id="RHEA-COMP:11060"/>
        <dbReference type="Rhea" id="RHEA-COMP:13547"/>
        <dbReference type="Rhea" id="RHEA-COMP:19498"/>
        <dbReference type="Rhea" id="RHEA-COMP:19501"/>
        <dbReference type="ChEBI" id="CHEBI:15378"/>
        <dbReference type="ChEBI" id="CHEBI:30013"/>
        <dbReference type="ChEBI" id="CHEBI:57683"/>
        <dbReference type="ChEBI" id="CHEBI:58211"/>
        <dbReference type="ChEBI" id="CHEBI:137323"/>
        <dbReference type="EC" id="2.4.1.109"/>
    </reaction>
</comment>
<dbReference type="InterPro" id="IPR013618">
    <property type="entry name" value="TMTC_DUF1736"/>
</dbReference>
<keyword evidence="7" id="KW-0808">Transferase</keyword>
<dbReference type="PROSITE" id="PS50293">
    <property type="entry name" value="TPR_REGION"/>
    <property type="match status" value="1"/>
</dbReference>
<dbReference type="EMBL" id="GGMS01003140">
    <property type="protein sequence ID" value="MBY72343.1"/>
    <property type="molecule type" value="Transcribed_RNA"/>
</dbReference>
<evidence type="ECO:0000256" key="11">
    <source>
        <dbReference type="ARBA" id="ARBA00022824"/>
    </source>
</evidence>
<dbReference type="InterPro" id="IPR019734">
    <property type="entry name" value="TPR_rpt"/>
</dbReference>
<evidence type="ECO:0000256" key="17">
    <source>
        <dbReference type="SAM" id="MobiDB-lite"/>
    </source>
</evidence>
<evidence type="ECO:0000256" key="13">
    <source>
        <dbReference type="ARBA" id="ARBA00023136"/>
    </source>
</evidence>
<keyword evidence="13 18" id="KW-0472">Membrane</keyword>
<feature type="repeat" description="TPR" evidence="16">
    <location>
        <begin position="497"/>
        <end position="530"/>
    </location>
</feature>
<evidence type="ECO:0000256" key="18">
    <source>
        <dbReference type="SAM" id="Phobius"/>
    </source>
</evidence>
<feature type="transmembrane region" description="Helical" evidence="18">
    <location>
        <begin position="425"/>
        <end position="445"/>
    </location>
</feature>
<evidence type="ECO:0000256" key="7">
    <source>
        <dbReference type="ARBA" id="ARBA00022679"/>
    </source>
</evidence>
<comment type="subcellular location">
    <subcellularLocation>
        <location evidence="3">Endoplasmic reticulum</location>
    </subcellularLocation>
    <subcellularLocation>
        <location evidence="2">Membrane</location>
        <topology evidence="2">Multi-pass membrane protein</topology>
    </subcellularLocation>
</comment>
<dbReference type="PANTHER" id="PTHR44216">
    <property type="entry name" value="PROTEIN O-MANNOSYL-TRANSFERASE TMTC2"/>
    <property type="match status" value="1"/>
</dbReference>
<feature type="transmembrane region" description="Helical" evidence="18">
    <location>
        <begin position="457"/>
        <end position="476"/>
    </location>
</feature>
<comment type="catalytic activity">
    <reaction evidence="15">
        <text>a di-trans,poly-cis-dolichyl beta-D-mannosyl phosphate + L-seryl-[protein] = 3-O-(alpha-D-mannosyl)-L-seryl-[protein] + a di-trans,poly-cis-dolichyl phosphate + H(+)</text>
        <dbReference type="Rhea" id="RHEA:17377"/>
        <dbReference type="Rhea" id="RHEA-COMP:9863"/>
        <dbReference type="Rhea" id="RHEA-COMP:13546"/>
        <dbReference type="Rhea" id="RHEA-COMP:19498"/>
        <dbReference type="Rhea" id="RHEA-COMP:19501"/>
        <dbReference type="ChEBI" id="CHEBI:15378"/>
        <dbReference type="ChEBI" id="CHEBI:29999"/>
        <dbReference type="ChEBI" id="CHEBI:57683"/>
        <dbReference type="ChEBI" id="CHEBI:58211"/>
        <dbReference type="ChEBI" id="CHEBI:137321"/>
        <dbReference type="EC" id="2.4.1.109"/>
    </reaction>
</comment>
<gene>
    <name evidence="20" type="ORF">g.73434</name>
</gene>
<feature type="compositionally biased region" description="Basic residues" evidence="17">
    <location>
        <begin position="204"/>
        <end position="216"/>
    </location>
</feature>
<dbReference type="SUPFAM" id="SSF48452">
    <property type="entry name" value="TPR-like"/>
    <property type="match status" value="2"/>
</dbReference>
<protein>
    <recommendedName>
        <fullName evidence="6">dolichyl-phosphate-mannose--protein mannosyltransferase</fullName>
        <ecNumber evidence="6">2.4.1.109</ecNumber>
    </recommendedName>
</protein>
<comment type="pathway">
    <text evidence="4">Protein modification; protein glycosylation.</text>
</comment>
<evidence type="ECO:0000256" key="16">
    <source>
        <dbReference type="PROSITE-ProRule" id="PRU00339"/>
    </source>
</evidence>
<dbReference type="EC" id="2.4.1.109" evidence="6"/>
<evidence type="ECO:0000256" key="5">
    <source>
        <dbReference type="ARBA" id="ARBA00007882"/>
    </source>
</evidence>
<dbReference type="PROSITE" id="PS50005">
    <property type="entry name" value="TPR"/>
    <property type="match status" value="3"/>
</dbReference>
<dbReference type="Pfam" id="PF13432">
    <property type="entry name" value="TPR_16"/>
    <property type="match status" value="2"/>
</dbReference>
<feature type="transmembrane region" description="Helical" evidence="18">
    <location>
        <begin position="230"/>
        <end position="248"/>
    </location>
</feature>
<organism evidence="20">
    <name type="scientific">Sipha flava</name>
    <name type="common">yellow sugarcane aphid</name>
    <dbReference type="NCBI Taxonomy" id="143950"/>
    <lineage>
        <taxon>Eukaryota</taxon>
        <taxon>Metazoa</taxon>
        <taxon>Ecdysozoa</taxon>
        <taxon>Arthropoda</taxon>
        <taxon>Hexapoda</taxon>
        <taxon>Insecta</taxon>
        <taxon>Pterygota</taxon>
        <taxon>Neoptera</taxon>
        <taxon>Paraneoptera</taxon>
        <taxon>Hemiptera</taxon>
        <taxon>Sternorrhyncha</taxon>
        <taxon>Aphidomorpha</taxon>
        <taxon>Aphidoidea</taxon>
        <taxon>Aphididae</taxon>
        <taxon>Sipha</taxon>
    </lineage>
</organism>
<dbReference type="AlphaFoldDB" id="A0A2S2Q3N1"/>
<evidence type="ECO:0000256" key="1">
    <source>
        <dbReference type="ARBA" id="ARBA00003582"/>
    </source>
</evidence>
<reference evidence="20" key="1">
    <citation type="submission" date="2018-04" db="EMBL/GenBank/DDBJ databases">
        <title>Transcriptome assembly of Sipha flava.</title>
        <authorList>
            <person name="Scully E.D."/>
            <person name="Geib S.M."/>
            <person name="Palmer N.A."/>
            <person name="Koch K."/>
            <person name="Bradshaw J."/>
            <person name="Heng-Moss T."/>
            <person name="Sarath G."/>
        </authorList>
    </citation>
    <scope>NUCLEOTIDE SEQUENCE</scope>
</reference>
<evidence type="ECO:0000256" key="10">
    <source>
        <dbReference type="ARBA" id="ARBA00022803"/>
    </source>
</evidence>
<evidence type="ECO:0000256" key="14">
    <source>
        <dbReference type="ARBA" id="ARBA00045085"/>
    </source>
</evidence>
<evidence type="ECO:0000256" key="3">
    <source>
        <dbReference type="ARBA" id="ARBA00004240"/>
    </source>
</evidence>
<evidence type="ECO:0000256" key="9">
    <source>
        <dbReference type="ARBA" id="ARBA00022737"/>
    </source>
</evidence>
<evidence type="ECO:0000259" key="19">
    <source>
        <dbReference type="Pfam" id="PF08409"/>
    </source>
</evidence>
<dbReference type="GO" id="GO:0004169">
    <property type="term" value="F:dolichyl-phosphate-mannose-protein mannosyltransferase activity"/>
    <property type="evidence" value="ECO:0007669"/>
    <property type="project" value="UniProtKB-EC"/>
</dbReference>
<dbReference type="GO" id="GO:0005789">
    <property type="term" value="C:endoplasmic reticulum membrane"/>
    <property type="evidence" value="ECO:0007669"/>
    <property type="project" value="TreeGrafter"/>
</dbReference>
<dbReference type="Pfam" id="PF08409">
    <property type="entry name" value="TMTC_DUF1736"/>
    <property type="match status" value="1"/>
</dbReference>
<dbReference type="Gene3D" id="1.25.40.10">
    <property type="entry name" value="Tetratricopeptide repeat domain"/>
    <property type="match status" value="3"/>
</dbReference>
<dbReference type="Pfam" id="PF00515">
    <property type="entry name" value="TPR_1"/>
    <property type="match status" value="1"/>
</dbReference>
<dbReference type="InterPro" id="IPR011990">
    <property type="entry name" value="TPR-like_helical_dom_sf"/>
</dbReference>
<dbReference type="SMART" id="SM00028">
    <property type="entry name" value="TPR"/>
    <property type="match status" value="7"/>
</dbReference>
<evidence type="ECO:0000256" key="6">
    <source>
        <dbReference type="ARBA" id="ARBA00012839"/>
    </source>
</evidence>
<dbReference type="PANTHER" id="PTHR44216:SF3">
    <property type="entry name" value="PROTEIN O-MANNOSYL-TRANSFERASE TMTC2"/>
    <property type="match status" value="1"/>
</dbReference>
<comment type="similarity">
    <text evidence="5">Belongs to the TMTC family.</text>
</comment>
<feature type="repeat" description="TPR" evidence="16">
    <location>
        <begin position="782"/>
        <end position="815"/>
    </location>
</feature>
<evidence type="ECO:0000256" key="8">
    <source>
        <dbReference type="ARBA" id="ARBA00022692"/>
    </source>
</evidence>
<evidence type="ECO:0000256" key="4">
    <source>
        <dbReference type="ARBA" id="ARBA00004922"/>
    </source>
</evidence>
<evidence type="ECO:0000256" key="2">
    <source>
        <dbReference type="ARBA" id="ARBA00004141"/>
    </source>
</evidence>
<keyword evidence="11" id="KW-0256">Endoplasmic reticulum</keyword>
<keyword evidence="10 16" id="KW-0802">TPR repeat</keyword>
<evidence type="ECO:0000256" key="15">
    <source>
        <dbReference type="ARBA" id="ARBA00045102"/>
    </source>
</evidence>
<proteinExistence type="inferred from homology"/>
<keyword evidence="12 18" id="KW-1133">Transmembrane helix</keyword>
<name>A0A2S2Q3N1_9HEMI</name>
<feature type="transmembrane region" description="Helical" evidence="18">
    <location>
        <begin position="127"/>
        <end position="146"/>
    </location>
</feature>
<dbReference type="InterPro" id="IPR052384">
    <property type="entry name" value="TMTC_O-mannosyltransferase"/>
</dbReference>
<dbReference type="Pfam" id="PF13181">
    <property type="entry name" value="TPR_8"/>
    <property type="match status" value="2"/>
</dbReference>
<evidence type="ECO:0000256" key="12">
    <source>
        <dbReference type="ARBA" id="ARBA00022989"/>
    </source>
</evidence>
<keyword evidence="8 18" id="KW-0812">Transmembrane</keyword>
<feature type="transmembrane region" description="Helical" evidence="18">
    <location>
        <begin position="254"/>
        <end position="270"/>
    </location>
</feature>
<keyword evidence="9" id="KW-0677">Repeat</keyword>
<accession>A0A2S2Q3N1</accession>
<comment type="function">
    <text evidence="1">Transfers mannosyl residues to the hydroxyl group of serine or threonine residues.</text>
</comment>
<evidence type="ECO:0000313" key="20">
    <source>
        <dbReference type="EMBL" id="MBY72343.1"/>
    </source>
</evidence>
<feature type="domain" description="DUF1736" evidence="19">
    <location>
        <begin position="310"/>
        <end position="381"/>
    </location>
</feature>
<dbReference type="UniPathway" id="UPA00378"/>
<feature type="transmembrane region" description="Helical" evidence="18">
    <location>
        <begin position="396"/>
        <end position="419"/>
    </location>
</feature>
<feature type="transmembrane region" description="Helical" evidence="18">
    <location>
        <begin position="38"/>
        <end position="56"/>
    </location>
</feature>
<feature type="region of interest" description="Disordered" evidence="17">
    <location>
        <begin position="204"/>
        <end position="225"/>
    </location>
</feature>
<sequence>MEKAVESVACRMLFSHVAAMVSTTPVPIKKPNRIKYHFNIDYHLLICCSLAIAVYANTLNAGFVYDDNQAIIANEDIRPSTPGSNIWWNDFWGTPMGTGNSHGSYRPITVLSYRLNYRWSGLRASSYHATNVALHGLATGLVLIVARTVSCRRAALMSASLFAVHPVHADAVASVVGRADVLSCVFFLLSFLCYGRHVRARDGQRHRHHHHHHHRHQQELGGHHRQPDHARAAAAYLAFCVLFALLSMLAKENGISVMAVCIVYELMLRLRSIKSNKVQVDKDSSWKTVKVLMTSAAVMVAGRLCVMSGTVPTFATSDNPAAKHPDPVVRTLTFLHLPVVNARLLVWPHVLSYDWSMDAVPRVESAADPRNAATAMFYAALAAVARSAVRRKRAAVTVAAAVSVASYVPASNALFYVGFVVAERVLYIPSVGYCLLVGCSATALARWADGRRRCPATVVYALYVATVVLYGFRTVIRNRDWCDEESLYRSGIQVNPPKSYGNLGSILSSQGRTNEAEIAYRSALKHRPNMAEVHYNLGNLLRYNKKYDEAISSYRSAIHFRPTLALAYLSLGDCLATTNQHAEAEVVLNKCLTLDGSKVKDIKSHKTAKKSCVIRLGKMFVEIGEHQKTVQLFKSIIKSEGSLSQTMLYALADSLSVLGKDTEAEMYYKQLLQVNPTDVSAFLTYGDLLAKNRSRISEAEEWYGKAHRTAPNDPVVRTRYADFLSAVGRLDEAVDQYEAAAALASDDHQIAVKTATALREAGRTSESETYYRRAATLYPQDAASHSNLGAILHINNKLDEAERSYKNALRLQPDDATTLANLRKLRNVHHRRTVK</sequence>
<dbReference type="OrthoDB" id="6579824at2759"/>
<feature type="repeat" description="TPR" evidence="16">
    <location>
        <begin position="531"/>
        <end position="564"/>
    </location>
</feature>